<evidence type="ECO:0000256" key="12">
    <source>
        <dbReference type="SAM" id="Coils"/>
    </source>
</evidence>
<dbReference type="Gene3D" id="2.60.15.10">
    <property type="entry name" value="F0F1 ATP synthase delta/epsilon subunit, N-terminal"/>
    <property type="match status" value="1"/>
</dbReference>
<keyword evidence="6 10" id="KW-0406">Ion transport</keyword>
<feature type="domain" description="ATP synthase F1 complex delta/epsilon subunit N-terminal" evidence="13">
    <location>
        <begin position="5"/>
        <end position="84"/>
    </location>
</feature>
<evidence type="ECO:0000256" key="7">
    <source>
        <dbReference type="ARBA" id="ARBA00023136"/>
    </source>
</evidence>
<evidence type="ECO:0000256" key="5">
    <source>
        <dbReference type="ARBA" id="ARBA00022781"/>
    </source>
</evidence>
<organism evidence="14">
    <name type="scientific">Fulvimarina pelagi</name>
    <dbReference type="NCBI Taxonomy" id="217511"/>
    <lineage>
        <taxon>Bacteria</taxon>
        <taxon>Pseudomonadati</taxon>
        <taxon>Pseudomonadota</taxon>
        <taxon>Alphaproteobacteria</taxon>
        <taxon>Hyphomicrobiales</taxon>
        <taxon>Aurantimonadaceae</taxon>
        <taxon>Fulvimarina</taxon>
    </lineage>
</organism>
<keyword evidence="10" id="KW-1003">Cell membrane</keyword>
<keyword evidence="5 10" id="KW-0375">Hydrogen ion transport</keyword>
<evidence type="ECO:0000256" key="6">
    <source>
        <dbReference type="ARBA" id="ARBA00023065"/>
    </source>
</evidence>
<dbReference type="EMBL" id="LC066395">
    <property type="protein sequence ID" value="BAT30923.1"/>
    <property type="molecule type" value="Genomic_DNA"/>
</dbReference>
<evidence type="ECO:0000256" key="10">
    <source>
        <dbReference type="HAMAP-Rule" id="MF_00530"/>
    </source>
</evidence>
<dbReference type="HAMAP" id="MF_00530">
    <property type="entry name" value="ATP_synth_epsil_bac"/>
    <property type="match status" value="1"/>
</dbReference>
<dbReference type="InterPro" id="IPR036771">
    <property type="entry name" value="ATPsynth_dsu/esu_N"/>
</dbReference>
<comment type="subcellular location">
    <subcellularLocation>
        <location evidence="10">Cell membrane</location>
        <topology evidence="10">Peripheral membrane protein</topology>
    </subcellularLocation>
    <subcellularLocation>
        <location evidence="2">Endomembrane system</location>
        <topology evidence="2">Peripheral membrane protein</topology>
    </subcellularLocation>
</comment>
<keyword evidence="9 10" id="KW-0066">ATP synthesis</keyword>
<sequence length="134" mass="14719">MADSFKFELVSPEKLLLSEDANSVVVPGNEGEFTVMSNHAPFMTTLKPGMVTAKLSGGEEKKLFVRGGFADVNENGLTLLAEHAEPADNMTASQLDEHIEAARKRMDDAEHDDTRFKAEEYLSQLLHAKTQLPA</sequence>
<dbReference type="CDD" id="cd12152">
    <property type="entry name" value="F1-ATPase_delta"/>
    <property type="match status" value="1"/>
</dbReference>
<dbReference type="Pfam" id="PF02823">
    <property type="entry name" value="ATP-synt_DE_N"/>
    <property type="match status" value="1"/>
</dbReference>
<keyword evidence="8 10" id="KW-0139">CF(1)</keyword>
<protein>
    <recommendedName>
        <fullName evidence="10">ATP synthase epsilon chain</fullName>
    </recommendedName>
    <alternativeName>
        <fullName evidence="10">ATP synthase F1 sector epsilon subunit</fullName>
    </alternativeName>
    <alternativeName>
        <fullName evidence="10">F-ATPase epsilon subunit</fullName>
    </alternativeName>
</protein>
<reference evidence="14" key="1">
    <citation type="journal article" date="2015" name="Proc. Natl. Acad. Sci. U.S.A.">
        <title>Bacterial clade with the ribosomal RNA operon on a small plasmid rather than the chromosome.</title>
        <authorList>
            <person name="Anda M."/>
            <person name="Ohtsubo Y."/>
            <person name="Okubo T."/>
            <person name="Sugawara M."/>
            <person name="Nagata Y."/>
            <person name="Tsuda M."/>
            <person name="Minamisawa K."/>
            <person name="Mitsui H."/>
        </authorList>
    </citation>
    <scope>NUCLEOTIDE SEQUENCE</scope>
    <source>
        <strain evidence="14">DSM 15513</strain>
    </source>
</reference>
<evidence type="ECO:0000256" key="9">
    <source>
        <dbReference type="ARBA" id="ARBA00023310"/>
    </source>
</evidence>
<evidence type="ECO:0000256" key="8">
    <source>
        <dbReference type="ARBA" id="ARBA00023196"/>
    </source>
</evidence>
<dbReference type="OrthoDB" id="9799969at2"/>
<comment type="subunit">
    <text evidence="10 11">F-type ATPases have 2 components, CF(1) - the catalytic core - and CF(0) - the membrane proton channel. CF(1) has five subunits: alpha(3), beta(3), gamma(1), delta(1), epsilon(1). CF(0) has three main subunits: a, b and c.</text>
</comment>
<dbReference type="PANTHER" id="PTHR13822:SF10">
    <property type="entry name" value="ATP SYNTHASE EPSILON CHAIN, CHLOROPLASTIC"/>
    <property type="match status" value="1"/>
</dbReference>
<gene>
    <name evidence="10" type="primary">atpC</name>
</gene>
<comment type="similarity">
    <text evidence="3 10 11">Belongs to the ATPase epsilon chain family.</text>
</comment>
<dbReference type="GO" id="GO:0005886">
    <property type="term" value="C:plasma membrane"/>
    <property type="evidence" value="ECO:0007669"/>
    <property type="project" value="UniProtKB-SubCell"/>
</dbReference>
<feature type="coiled-coil region" evidence="12">
    <location>
        <begin position="92"/>
        <end position="119"/>
    </location>
</feature>
<dbReference type="InterPro" id="IPR001469">
    <property type="entry name" value="ATP_synth_F1_dsu/esu"/>
</dbReference>
<dbReference type="RefSeq" id="WP_007067606.1">
    <property type="nucleotide sequence ID" value="NZ_BBWO01000012.1"/>
</dbReference>
<dbReference type="PANTHER" id="PTHR13822">
    <property type="entry name" value="ATP SYNTHASE DELTA/EPSILON CHAIN"/>
    <property type="match status" value="1"/>
</dbReference>
<proteinExistence type="inferred from homology"/>
<name>A0A0P0Z9B1_9HYPH</name>
<evidence type="ECO:0000256" key="11">
    <source>
        <dbReference type="RuleBase" id="RU003656"/>
    </source>
</evidence>
<dbReference type="GO" id="GO:0012505">
    <property type="term" value="C:endomembrane system"/>
    <property type="evidence" value="ECO:0007669"/>
    <property type="project" value="UniProtKB-SubCell"/>
</dbReference>
<dbReference type="GO" id="GO:0046933">
    <property type="term" value="F:proton-transporting ATP synthase activity, rotational mechanism"/>
    <property type="evidence" value="ECO:0007669"/>
    <property type="project" value="UniProtKB-UniRule"/>
</dbReference>
<dbReference type="NCBIfam" id="NF009983">
    <property type="entry name" value="PRK13449.1"/>
    <property type="match status" value="1"/>
</dbReference>
<evidence type="ECO:0000259" key="13">
    <source>
        <dbReference type="Pfam" id="PF02823"/>
    </source>
</evidence>
<dbReference type="NCBIfam" id="NF001851">
    <property type="entry name" value="PRK00571.2-4"/>
    <property type="match status" value="1"/>
</dbReference>
<accession>A0A0P0Z9B1</accession>
<keyword evidence="12" id="KW-0175">Coiled coil</keyword>
<dbReference type="GO" id="GO:0005524">
    <property type="term" value="F:ATP binding"/>
    <property type="evidence" value="ECO:0007669"/>
    <property type="project" value="UniProtKB-UniRule"/>
</dbReference>
<dbReference type="SUPFAM" id="SSF51344">
    <property type="entry name" value="Epsilon subunit of F1F0-ATP synthase N-terminal domain"/>
    <property type="match status" value="1"/>
</dbReference>
<comment type="function">
    <text evidence="1 10">Produces ATP from ADP in the presence of a proton gradient across the membrane.</text>
</comment>
<evidence type="ECO:0000256" key="2">
    <source>
        <dbReference type="ARBA" id="ARBA00004184"/>
    </source>
</evidence>
<dbReference type="NCBIfam" id="TIGR01216">
    <property type="entry name" value="ATP_synt_epsi"/>
    <property type="match status" value="1"/>
</dbReference>
<evidence type="ECO:0000256" key="1">
    <source>
        <dbReference type="ARBA" id="ARBA00003543"/>
    </source>
</evidence>
<keyword evidence="7 10" id="KW-0472">Membrane</keyword>
<dbReference type="GO" id="GO:0045259">
    <property type="term" value="C:proton-transporting ATP synthase complex"/>
    <property type="evidence" value="ECO:0007669"/>
    <property type="project" value="UniProtKB-KW"/>
</dbReference>
<dbReference type="AlphaFoldDB" id="A0A0P0Z9B1"/>
<keyword evidence="4 10" id="KW-0813">Transport</keyword>
<evidence type="ECO:0000313" key="14">
    <source>
        <dbReference type="EMBL" id="BAT30923.1"/>
    </source>
</evidence>
<evidence type="ECO:0000256" key="3">
    <source>
        <dbReference type="ARBA" id="ARBA00005712"/>
    </source>
</evidence>
<dbReference type="InterPro" id="IPR020546">
    <property type="entry name" value="ATP_synth_F1_dsu/esu_N"/>
</dbReference>
<evidence type="ECO:0000256" key="4">
    <source>
        <dbReference type="ARBA" id="ARBA00022448"/>
    </source>
</evidence>